<dbReference type="EMBL" id="RZUL01000021">
    <property type="protein sequence ID" value="RVT38268.1"/>
    <property type="molecule type" value="Genomic_DNA"/>
</dbReference>
<dbReference type="InterPro" id="IPR029058">
    <property type="entry name" value="AB_hydrolase_fold"/>
</dbReference>
<dbReference type="Proteomes" id="UP000282977">
    <property type="component" value="Unassembled WGS sequence"/>
</dbReference>
<sequence length="339" mass="37190">MQRNLDFAAEAGEIENPPAPEWASANTVRLDMDTMRLRAFRPSAGGSGLPVLIDAPYAGHSATIADYDQGQSLVQTLMANGLGQVFVTDWKPATPQMRYFGIDTYLAELNAVIDDLGGEVHLIGLCQGGWLGTMLAARFPGKLRSLTLAGSPIDTDAGTGPIRQLAHSLPLAVYEEMVAAGGGTMPGRFMLTGWKNMHPGKQYLEKFETLYRHVEDADYLARTEKFASWYENPVDLPGRYYLEAIGQLFKENRLAKGRFVALGRTLDLARITIPLYLLAGEADDITTREQVFRAAELFGTPADQVRKCLVPGGHIGLFMGRETLKTAWPDIARWIGQLG</sequence>
<evidence type="ECO:0000313" key="2">
    <source>
        <dbReference type="EMBL" id="RVT38268.1"/>
    </source>
</evidence>
<dbReference type="PANTHER" id="PTHR36837:SF2">
    <property type="entry name" value="POLY(3-HYDROXYALKANOATE) POLYMERASE SUBUNIT PHAC"/>
    <property type="match status" value="1"/>
</dbReference>
<dbReference type="GO" id="GO:0016787">
    <property type="term" value="F:hydrolase activity"/>
    <property type="evidence" value="ECO:0007669"/>
    <property type="project" value="UniProtKB-KW"/>
</dbReference>
<evidence type="ECO:0000259" key="1">
    <source>
        <dbReference type="Pfam" id="PF06850"/>
    </source>
</evidence>
<reference evidence="2 3" key="1">
    <citation type="submission" date="2019-01" db="EMBL/GenBank/DDBJ databases">
        <authorList>
            <person name="Chen W.-M."/>
        </authorList>
    </citation>
    <scope>NUCLEOTIDE SEQUENCE [LARGE SCALE GENOMIC DNA]</scope>
    <source>
        <strain evidence="2 3">TLA-22</strain>
    </source>
</reference>
<proteinExistence type="predicted"/>
<dbReference type="AlphaFoldDB" id="A0A437J297"/>
<dbReference type="Pfam" id="PF06850">
    <property type="entry name" value="PHB_depo_C"/>
    <property type="match status" value="1"/>
</dbReference>
<organism evidence="2 3">
    <name type="scientific">Sphingobium algorifonticola</name>
    <dbReference type="NCBI Taxonomy" id="2008318"/>
    <lineage>
        <taxon>Bacteria</taxon>
        <taxon>Pseudomonadati</taxon>
        <taxon>Pseudomonadota</taxon>
        <taxon>Alphaproteobacteria</taxon>
        <taxon>Sphingomonadales</taxon>
        <taxon>Sphingomonadaceae</taxon>
        <taxon>Sphingobium</taxon>
    </lineage>
</organism>
<dbReference type="SUPFAM" id="SSF53474">
    <property type="entry name" value="alpha/beta-Hydrolases"/>
    <property type="match status" value="1"/>
</dbReference>
<keyword evidence="3" id="KW-1185">Reference proteome</keyword>
<name>A0A437J297_9SPHN</name>
<evidence type="ECO:0000313" key="3">
    <source>
        <dbReference type="Proteomes" id="UP000282977"/>
    </source>
</evidence>
<protein>
    <submittedName>
        <fullName evidence="2">Alpha/beta hydrolase</fullName>
    </submittedName>
</protein>
<dbReference type="PANTHER" id="PTHR36837">
    <property type="entry name" value="POLY(3-HYDROXYALKANOATE) POLYMERASE SUBUNIT PHAC"/>
    <property type="match status" value="1"/>
</dbReference>
<feature type="domain" description="PHB de-polymerase C-terminal" evidence="1">
    <location>
        <begin position="150"/>
        <end position="335"/>
    </location>
</feature>
<accession>A0A437J297</accession>
<dbReference type="InterPro" id="IPR051321">
    <property type="entry name" value="PHA/PHB_synthase"/>
</dbReference>
<keyword evidence="2" id="KW-0378">Hydrolase</keyword>
<comment type="caution">
    <text evidence="2">The sequence shown here is derived from an EMBL/GenBank/DDBJ whole genome shotgun (WGS) entry which is preliminary data.</text>
</comment>
<dbReference type="InterPro" id="IPR009656">
    <property type="entry name" value="PHB_depo_C"/>
</dbReference>
<gene>
    <name evidence="2" type="ORF">ENE74_17800</name>
</gene>
<dbReference type="OrthoDB" id="9771666at2"/>
<dbReference type="Gene3D" id="3.40.50.1820">
    <property type="entry name" value="alpha/beta hydrolase"/>
    <property type="match status" value="1"/>
</dbReference>